<dbReference type="AlphaFoldDB" id="A0A239IW97"/>
<reference evidence="1 2" key="1">
    <citation type="submission" date="2017-06" db="EMBL/GenBank/DDBJ databases">
        <authorList>
            <person name="Kim H.J."/>
            <person name="Triplett B.A."/>
        </authorList>
    </citation>
    <scope>NUCLEOTIDE SEQUENCE [LARGE SCALE GENOMIC DNA]</scope>
    <source>
        <strain evidence="1 2">CGMCC 4.1858</strain>
    </source>
</reference>
<accession>A0A239IW97</accession>
<evidence type="ECO:0000313" key="2">
    <source>
        <dbReference type="Proteomes" id="UP000198280"/>
    </source>
</evidence>
<dbReference type="EMBL" id="FZOF01000011">
    <property type="protein sequence ID" value="SNS97283.1"/>
    <property type="molecule type" value="Genomic_DNA"/>
</dbReference>
<organism evidence="1 2">
    <name type="scientific">Actinacidiphila glaucinigra</name>
    <dbReference type="NCBI Taxonomy" id="235986"/>
    <lineage>
        <taxon>Bacteria</taxon>
        <taxon>Bacillati</taxon>
        <taxon>Actinomycetota</taxon>
        <taxon>Actinomycetes</taxon>
        <taxon>Kitasatosporales</taxon>
        <taxon>Streptomycetaceae</taxon>
        <taxon>Actinacidiphila</taxon>
    </lineage>
</organism>
<gene>
    <name evidence="1" type="ORF">SAMN05216252_111137</name>
</gene>
<proteinExistence type="predicted"/>
<dbReference type="Proteomes" id="UP000198280">
    <property type="component" value="Unassembled WGS sequence"/>
</dbReference>
<keyword evidence="2" id="KW-1185">Reference proteome</keyword>
<evidence type="ECO:0000313" key="1">
    <source>
        <dbReference type="EMBL" id="SNS97283.1"/>
    </source>
</evidence>
<sequence length="68" mass="7445">MPECRRLGTDSVPTVMGRDDSRFPLFRAGTWPLANPIQVLQVPDGSGPAHSRADVANRLGRFLRIAVT</sequence>
<name>A0A239IW97_9ACTN</name>
<protein>
    <submittedName>
        <fullName evidence="1">Uncharacterized protein</fullName>
    </submittedName>
</protein>